<accession>A0A1M6IDB5</accession>
<name>A0A1M6IDB5_9BACT</name>
<dbReference type="EMBL" id="FQYR01000003">
    <property type="protein sequence ID" value="SHJ32429.1"/>
    <property type="molecule type" value="Genomic_DNA"/>
</dbReference>
<dbReference type="AlphaFoldDB" id="A0A1M6IDB5"/>
<evidence type="ECO:0000313" key="1">
    <source>
        <dbReference type="EMBL" id="SHJ32429.1"/>
    </source>
</evidence>
<sequence length="61" mass="6893">MLLLLVCYTPLKIAVVKNDYSANESSAFPSIILIVKAWLPSRASPIDQQQRLTSEFHNLFT</sequence>
<dbReference type="STRING" id="1123071.SAMN02745181_1767"/>
<evidence type="ECO:0000313" key="2">
    <source>
        <dbReference type="Proteomes" id="UP000184510"/>
    </source>
</evidence>
<protein>
    <submittedName>
        <fullName evidence="1">Uncharacterized protein</fullName>
    </submittedName>
</protein>
<dbReference type="Proteomes" id="UP000184510">
    <property type="component" value="Unassembled WGS sequence"/>
</dbReference>
<keyword evidence="2" id="KW-1185">Reference proteome</keyword>
<reference evidence="1 2" key="1">
    <citation type="submission" date="2016-11" db="EMBL/GenBank/DDBJ databases">
        <authorList>
            <person name="Jaros S."/>
            <person name="Januszkiewicz K."/>
            <person name="Wedrychowicz H."/>
        </authorList>
    </citation>
    <scope>NUCLEOTIDE SEQUENCE [LARGE SCALE GENOMIC DNA]</scope>
    <source>
        <strain evidence="1 2">DSM 18772</strain>
    </source>
</reference>
<gene>
    <name evidence="1" type="ORF">SAMN02745181_1767</name>
</gene>
<dbReference type="InParanoid" id="A0A1M6IDB5"/>
<proteinExistence type="predicted"/>
<organism evidence="1 2">
    <name type="scientific">Rubritalea squalenifaciens DSM 18772</name>
    <dbReference type="NCBI Taxonomy" id="1123071"/>
    <lineage>
        <taxon>Bacteria</taxon>
        <taxon>Pseudomonadati</taxon>
        <taxon>Verrucomicrobiota</taxon>
        <taxon>Verrucomicrobiia</taxon>
        <taxon>Verrucomicrobiales</taxon>
        <taxon>Rubritaleaceae</taxon>
        <taxon>Rubritalea</taxon>
    </lineage>
</organism>